<proteinExistence type="predicted"/>
<evidence type="ECO:0000313" key="1">
    <source>
        <dbReference type="EMBL" id="KGO99280.1"/>
    </source>
</evidence>
<dbReference type="Proteomes" id="UP000030003">
    <property type="component" value="Unassembled WGS sequence"/>
</dbReference>
<dbReference type="InterPro" id="IPR019647">
    <property type="entry name" value="PhoP_reg_network_YrbL"/>
</dbReference>
<name>A0A0A0M874_9GAMM</name>
<dbReference type="AlphaFoldDB" id="A0A0A0M874"/>
<dbReference type="EMBL" id="AVBH01000024">
    <property type="protein sequence ID" value="KGO99280.1"/>
    <property type="molecule type" value="Genomic_DNA"/>
</dbReference>
<comment type="caution">
    <text evidence="1">The sequence shown here is derived from an EMBL/GenBank/DDBJ whole genome shotgun (WGS) entry which is preliminary data.</text>
</comment>
<accession>A0A0A0M874</accession>
<dbReference type="STRING" id="1385515.GCA_000423325_02227"/>
<evidence type="ECO:0000313" key="2">
    <source>
        <dbReference type="Proteomes" id="UP000030003"/>
    </source>
</evidence>
<dbReference type="Pfam" id="PF10707">
    <property type="entry name" value="YrbL-PhoP_reg"/>
    <property type="match status" value="1"/>
</dbReference>
<organism evidence="1 2">
    <name type="scientific">Lysobacter defluvii IMMIB APB-9 = DSM 18482</name>
    <dbReference type="NCBI Taxonomy" id="1385515"/>
    <lineage>
        <taxon>Bacteria</taxon>
        <taxon>Pseudomonadati</taxon>
        <taxon>Pseudomonadota</taxon>
        <taxon>Gammaproteobacteria</taxon>
        <taxon>Lysobacterales</taxon>
        <taxon>Lysobacteraceae</taxon>
        <taxon>Novilysobacter</taxon>
    </lineage>
</organism>
<dbReference type="OrthoDB" id="5974362at2"/>
<dbReference type="RefSeq" id="WP_027070253.1">
    <property type="nucleotide sequence ID" value="NZ_AUHT01000011.1"/>
</dbReference>
<evidence type="ECO:0008006" key="3">
    <source>
        <dbReference type="Google" id="ProtNLM"/>
    </source>
</evidence>
<reference evidence="1 2" key="1">
    <citation type="submission" date="2013-08" db="EMBL/GenBank/DDBJ databases">
        <title>Genomic analysis of Lysobacter defluvii.</title>
        <authorList>
            <person name="Wang Q."/>
            <person name="Wang G."/>
        </authorList>
    </citation>
    <scope>NUCLEOTIDE SEQUENCE [LARGE SCALE GENOMIC DNA]</scope>
    <source>
        <strain evidence="1 2">IMMIB APB-9</strain>
    </source>
</reference>
<sequence>MDPARWNGMVVVSRGANRICVRDPGSPAHCLKYVLQPVDAPRSHPGHWLRARLAGTGNANLTELRAWHYVCPRTDGSEPWRLAASEAIVETPAGPALRCELVRDEAGDPAPSLHQLLASGIPDADGRMALADAVVRFEAWLQRQAIPLFDLNSGNLVRIHRGGRPELVCVDLKSVLARKELLPLSRWSRRLMHAKIARRAARLRSQVLGTQHATRGGTAIARHRTGH</sequence>
<protein>
    <recommendedName>
        <fullName evidence="3">PhoP regulatory network protein YrbL</fullName>
    </recommendedName>
</protein>
<gene>
    <name evidence="1" type="ORF">N791_10265</name>
</gene>
<dbReference type="eggNOG" id="ENOG5033I2C">
    <property type="taxonomic scope" value="Bacteria"/>
</dbReference>
<keyword evidence="2" id="KW-1185">Reference proteome</keyword>